<keyword evidence="1" id="KW-0812">Transmembrane</keyword>
<sequence>MDNIEALAATESSQVSKRIFNFYNIKLFIMLLAGVLIVLNIVDYKIKPLLDEIAQLKNEIAQTPTLKVINTRDLATHFSMVGYDTRTQLEYMDILKILLDKSRIIAVNEDALLFKSPSNELKINHIDALRAHLKQLGIENPRVINEELYIQREQQQKELLDRLTGQTMGQ</sequence>
<organism evidence="2 3">
    <name type="scientific">Shewanella morhuae</name>
    <dbReference type="NCBI Taxonomy" id="365591"/>
    <lineage>
        <taxon>Bacteria</taxon>
        <taxon>Pseudomonadati</taxon>
        <taxon>Pseudomonadota</taxon>
        <taxon>Gammaproteobacteria</taxon>
        <taxon>Alteromonadales</taxon>
        <taxon>Shewanellaceae</taxon>
        <taxon>Shewanella</taxon>
    </lineage>
</organism>
<evidence type="ECO:0000313" key="2">
    <source>
        <dbReference type="EMBL" id="SUJ10228.1"/>
    </source>
</evidence>
<reference evidence="2 3" key="1">
    <citation type="submission" date="2018-06" db="EMBL/GenBank/DDBJ databases">
        <authorList>
            <consortium name="Pathogen Informatics"/>
            <person name="Doyle S."/>
        </authorList>
    </citation>
    <scope>NUCLEOTIDE SEQUENCE [LARGE SCALE GENOMIC DNA]</scope>
    <source>
        <strain evidence="2 3">NCTC10736</strain>
    </source>
</reference>
<accession>A0A380C242</accession>
<protein>
    <submittedName>
        <fullName evidence="2">Uncharacterized protein</fullName>
    </submittedName>
</protein>
<evidence type="ECO:0000256" key="1">
    <source>
        <dbReference type="SAM" id="Phobius"/>
    </source>
</evidence>
<proteinExistence type="predicted"/>
<keyword evidence="1" id="KW-1133">Transmembrane helix</keyword>
<feature type="transmembrane region" description="Helical" evidence="1">
    <location>
        <begin position="20"/>
        <end position="42"/>
    </location>
</feature>
<dbReference type="RefSeq" id="WP_115407352.1">
    <property type="nucleotide sequence ID" value="NZ_UGYV01000004.1"/>
</dbReference>
<keyword evidence="1" id="KW-0472">Membrane</keyword>
<name>A0A380C242_9GAMM</name>
<gene>
    <name evidence="2" type="ORF">NCTC10736_04097</name>
</gene>
<evidence type="ECO:0000313" key="3">
    <source>
        <dbReference type="Proteomes" id="UP000255061"/>
    </source>
</evidence>
<dbReference type="AlphaFoldDB" id="A0A380C242"/>
<dbReference type="Proteomes" id="UP000255061">
    <property type="component" value="Unassembled WGS sequence"/>
</dbReference>
<dbReference type="EMBL" id="UGYV01000004">
    <property type="protein sequence ID" value="SUJ10228.1"/>
    <property type="molecule type" value="Genomic_DNA"/>
</dbReference>